<dbReference type="InterPro" id="IPR036514">
    <property type="entry name" value="SGNH_hydro_sf"/>
</dbReference>
<dbReference type="EMBL" id="MTZV01000002">
    <property type="protein sequence ID" value="PCE27620.1"/>
    <property type="molecule type" value="Genomic_DNA"/>
</dbReference>
<feature type="region of interest" description="Disordered" evidence="2">
    <location>
        <begin position="100"/>
        <end position="125"/>
    </location>
</feature>
<sequence length="355" mass="36740">MDSRSWLRLVLSCAVCLTVSACGGGIASDNPNRIEQVVSFGDSLSDVGTYAYASGFGGGRYTTNPGLIAVQRIAAHYNVTLTPALTGGFGQPSVNQPNGFGYAQGGARVANPPNPGDATGDTGELQTPVTSQVAAYLAQHQRFNTHQLVLIQAGGNDVQDVYGAWVNAIQSGTDPATALTAVLPTATQVGNQLAGIVQTLLANGAKHVAVQNVPDLSKTPAGAAAEQQLPGSMQALQQITQALNTGLAAALPASTAVLQIDAYTFFNQTAANFQSLGFQYDGSNATQVACGPIPLPIPYAADSDSALFCSPSTYVAPNADQIYMFADAYHPSTHLQQLIAAYEMGLTDAWLGSQN</sequence>
<evidence type="ECO:0000313" key="4">
    <source>
        <dbReference type="EMBL" id="PCE27620.1"/>
    </source>
</evidence>
<keyword evidence="3" id="KW-0732">Signal</keyword>
<evidence type="ECO:0000256" key="1">
    <source>
        <dbReference type="ARBA" id="ARBA00022801"/>
    </source>
</evidence>
<feature type="chain" id="PRO_5012607489" evidence="3">
    <location>
        <begin position="22"/>
        <end position="355"/>
    </location>
</feature>
<dbReference type="CDD" id="cd01847">
    <property type="entry name" value="Triacylglycerol_lipase_like"/>
    <property type="match status" value="1"/>
</dbReference>
<evidence type="ECO:0000256" key="2">
    <source>
        <dbReference type="SAM" id="MobiDB-lite"/>
    </source>
</evidence>
<dbReference type="Gene3D" id="3.40.50.1110">
    <property type="entry name" value="SGNH hydrolase"/>
    <property type="match status" value="1"/>
</dbReference>
<reference evidence="4 5" key="1">
    <citation type="submission" date="2017-01" db="EMBL/GenBank/DDBJ databases">
        <title>Whole-Genome Shotgun Sequencing of Two beta-Proteobacterial Species in Search of the Bulgecin Biosynthetic Cluster.</title>
        <authorList>
            <person name="Horsman M.E."/>
            <person name="Marous D.R."/>
            <person name="Li R."/>
            <person name="Oliver R.A."/>
            <person name="Byun B."/>
            <person name="Emrich S.J."/>
            <person name="Boggess B."/>
            <person name="Townsend C.A."/>
            <person name="Mobashery S."/>
        </authorList>
    </citation>
    <scope>NUCLEOTIDE SEQUENCE [LARGE SCALE GENOMIC DNA]</scope>
    <source>
        <strain evidence="4 5">ATCC 31363</strain>
    </source>
</reference>
<dbReference type="InterPro" id="IPR051058">
    <property type="entry name" value="GDSL_Est/Lipase"/>
</dbReference>
<protein>
    <submittedName>
        <fullName evidence="4">Lipase</fullName>
    </submittedName>
</protein>
<comment type="caution">
    <text evidence="4">The sequence shown here is derived from an EMBL/GenBank/DDBJ whole genome shotgun (WGS) entry which is preliminary data.</text>
</comment>
<dbReference type="SUPFAM" id="SSF52266">
    <property type="entry name" value="SGNH hydrolase"/>
    <property type="match status" value="1"/>
</dbReference>
<keyword evidence="1" id="KW-0378">Hydrolase</keyword>
<dbReference type="InterPro" id="IPR001087">
    <property type="entry name" value="GDSL"/>
</dbReference>
<dbReference type="Proteomes" id="UP000218022">
    <property type="component" value="Unassembled WGS sequence"/>
</dbReference>
<dbReference type="PANTHER" id="PTHR45648">
    <property type="entry name" value="GDSL LIPASE/ACYLHYDROLASE FAMILY PROTEIN (AFU_ORTHOLOGUE AFUA_4G14700)"/>
    <property type="match status" value="1"/>
</dbReference>
<dbReference type="Pfam" id="PF00657">
    <property type="entry name" value="Lipase_GDSL"/>
    <property type="match status" value="1"/>
</dbReference>
<evidence type="ECO:0000256" key="3">
    <source>
        <dbReference type="SAM" id="SignalP"/>
    </source>
</evidence>
<organism evidence="4 5">
    <name type="scientific">Paraburkholderia acidicola</name>
    <dbReference type="NCBI Taxonomy" id="1912599"/>
    <lineage>
        <taxon>Bacteria</taxon>
        <taxon>Pseudomonadati</taxon>
        <taxon>Pseudomonadota</taxon>
        <taxon>Betaproteobacteria</taxon>
        <taxon>Burkholderiales</taxon>
        <taxon>Burkholderiaceae</taxon>
        <taxon>Paraburkholderia</taxon>
    </lineage>
</organism>
<gene>
    <name evidence="4" type="ORF">BWP39_03695</name>
</gene>
<dbReference type="PANTHER" id="PTHR45648:SF22">
    <property type="entry name" value="GDSL LIPASE_ACYLHYDROLASE FAMILY PROTEIN (AFU_ORTHOLOGUE AFUA_4G14700)"/>
    <property type="match status" value="1"/>
</dbReference>
<name>A0A2A4F4P7_9BURK</name>
<proteinExistence type="predicted"/>
<dbReference type="AlphaFoldDB" id="A0A2A4F4P7"/>
<dbReference type="RefSeq" id="WP_096717000.1">
    <property type="nucleotide sequence ID" value="NZ_MTZV01000002.1"/>
</dbReference>
<accession>A0A2A4F4P7</accession>
<evidence type="ECO:0000313" key="5">
    <source>
        <dbReference type="Proteomes" id="UP000218022"/>
    </source>
</evidence>
<dbReference type="OrthoDB" id="5292073at2"/>
<feature type="signal peptide" evidence="3">
    <location>
        <begin position="1"/>
        <end position="21"/>
    </location>
</feature>
<dbReference type="GO" id="GO:0016788">
    <property type="term" value="F:hydrolase activity, acting on ester bonds"/>
    <property type="evidence" value="ECO:0007669"/>
    <property type="project" value="InterPro"/>
</dbReference>
<dbReference type="PROSITE" id="PS51257">
    <property type="entry name" value="PROKAR_LIPOPROTEIN"/>
    <property type="match status" value="1"/>
</dbReference>